<evidence type="ECO:0000313" key="2">
    <source>
        <dbReference type="Proteomes" id="UP000824596"/>
    </source>
</evidence>
<dbReference type="AlphaFoldDB" id="A0A9P8N5V3"/>
<protein>
    <submittedName>
        <fullName evidence="1">Uncharacterized protein</fullName>
    </submittedName>
</protein>
<organism evidence="1 2">
    <name type="scientific">Hirsutella rhossiliensis</name>
    <dbReference type="NCBI Taxonomy" id="111463"/>
    <lineage>
        <taxon>Eukaryota</taxon>
        <taxon>Fungi</taxon>
        <taxon>Dikarya</taxon>
        <taxon>Ascomycota</taxon>
        <taxon>Pezizomycotina</taxon>
        <taxon>Sordariomycetes</taxon>
        <taxon>Hypocreomycetidae</taxon>
        <taxon>Hypocreales</taxon>
        <taxon>Ophiocordycipitaceae</taxon>
        <taxon>Hirsutella</taxon>
    </lineage>
</organism>
<dbReference type="OrthoDB" id="3518210at2759"/>
<name>A0A9P8N5V3_9HYPO</name>
<reference evidence="1" key="1">
    <citation type="submission" date="2021-09" db="EMBL/GenBank/DDBJ databases">
        <title>A high-quality genome of the endoparasitic fungus Hirsutella rhossiliensis with a comparison of Hirsutella genomes reveals transposable elements contributing to genome size variation.</title>
        <authorList>
            <person name="Lin R."/>
            <person name="Jiao Y."/>
            <person name="Sun X."/>
            <person name="Ling J."/>
            <person name="Xie B."/>
            <person name="Cheng X."/>
        </authorList>
    </citation>
    <scope>NUCLEOTIDE SEQUENCE</scope>
    <source>
        <strain evidence="1">HR02</strain>
    </source>
</reference>
<proteinExistence type="predicted"/>
<dbReference type="RefSeq" id="XP_044725716.1">
    <property type="nucleotide sequence ID" value="XM_044859316.1"/>
</dbReference>
<sequence>MSSTWRPEHPQQFYAPGWHEDAKTPVVDGKYYDRATGEVRVADAAEYGGPPAVDIIVSSIHQDTVGCSTRAARPFPVEALLYHIMRVIHDGKLELDSLIATQYAIRVVLSHELTVDGFGDVADEMVNGIWKQEGEQAT</sequence>
<accession>A0A9P8N5V3</accession>
<dbReference type="EMBL" id="JAIZPD010000001">
    <property type="protein sequence ID" value="KAH0968203.1"/>
    <property type="molecule type" value="Genomic_DNA"/>
</dbReference>
<dbReference type="GeneID" id="68349974"/>
<evidence type="ECO:0000313" key="1">
    <source>
        <dbReference type="EMBL" id="KAH0968203.1"/>
    </source>
</evidence>
<keyword evidence="2" id="KW-1185">Reference proteome</keyword>
<gene>
    <name evidence="1" type="ORF">HRG_00845</name>
</gene>
<comment type="caution">
    <text evidence="1">The sequence shown here is derived from an EMBL/GenBank/DDBJ whole genome shotgun (WGS) entry which is preliminary data.</text>
</comment>
<dbReference type="Proteomes" id="UP000824596">
    <property type="component" value="Unassembled WGS sequence"/>
</dbReference>